<reference evidence="2 3" key="1">
    <citation type="submission" date="2017-12" db="EMBL/GenBank/DDBJ databases">
        <title>The whole genome sequence of the Acidipropionibacterium virtanenii sp. nov. type strain JS278.</title>
        <authorList>
            <person name="Laine P."/>
            <person name="Deptula P."/>
            <person name="Varmanen P."/>
            <person name="Auvinen P."/>
        </authorList>
    </citation>
    <scope>NUCLEOTIDE SEQUENCE [LARGE SCALE GENOMIC DNA]</scope>
    <source>
        <strain evidence="2 3">JS278</strain>
    </source>
</reference>
<evidence type="ECO:0000313" key="2">
    <source>
        <dbReference type="EMBL" id="AXE39357.1"/>
    </source>
</evidence>
<dbReference type="RefSeq" id="WP_114045243.1">
    <property type="nucleotide sequence ID" value="NZ_CP025198.1"/>
</dbReference>
<dbReference type="GO" id="GO:0047372">
    <property type="term" value="F:monoacylglycerol lipase activity"/>
    <property type="evidence" value="ECO:0007669"/>
    <property type="project" value="UniProtKB-EC"/>
</dbReference>
<keyword evidence="2" id="KW-0378">Hydrolase</keyword>
<dbReference type="KEGG" id="acij:JS278_02205"/>
<protein>
    <submittedName>
        <fullName evidence="2">Monoacylglycerol lipase</fullName>
        <ecNumber evidence="2">3.1.1.23</ecNumber>
    </submittedName>
</protein>
<proteinExistence type="predicted"/>
<dbReference type="InterPro" id="IPR022742">
    <property type="entry name" value="Hydrolase_4"/>
</dbReference>
<dbReference type="Proteomes" id="UP000251995">
    <property type="component" value="Chromosome"/>
</dbReference>
<sequence length="321" mass="34142">MDCITLVAEDGADLDVLVWEPAGAPRGIVQIVPGMCEYAARYDGFAGALVEHGWFVIAAEHRGQGPRAAAEGRLGQLPDRGYHQLLDDMSTAYDHVRGELPGVPWVLVGHSMGSFLARTMAARRGREMAALVLLGTGGSLGPVGGAGAAVADVETVLLGEDHPSALMNRLAFGPFNAAFMPARTEFDWLSRDTRAVDDYVADPLCGYVCSTGFYRELLRVMRVANSVEVMRAIPPRLPVGIFSGAADPVGGAGRGVRQVARRMRANGVRSVDLVLYPGARHEILHEVNRRQVESEIIAWIDSAVQSAVQGARATDAGAGAS</sequence>
<accession>A0A344UVQ9</accession>
<dbReference type="InterPro" id="IPR029058">
    <property type="entry name" value="AB_hydrolase_fold"/>
</dbReference>
<gene>
    <name evidence="2" type="ORF">JS278_02205</name>
</gene>
<dbReference type="AlphaFoldDB" id="A0A344UVQ9"/>
<name>A0A344UVQ9_9ACTN</name>
<organism evidence="2 3">
    <name type="scientific">Acidipropionibacterium virtanenii</name>
    <dbReference type="NCBI Taxonomy" id="2057246"/>
    <lineage>
        <taxon>Bacteria</taxon>
        <taxon>Bacillati</taxon>
        <taxon>Actinomycetota</taxon>
        <taxon>Actinomycetes</taxon>
        <taxon>Propionibacteriales</taxon>
        <taxon>Propionibacteriaceae</taxon>
        <taxon>Acidipropionibacterium</taxon>
    </lineage>
</organism>
<evidence type="ECO:0000313" key="3">
    <source>
        <dbReference type="Proteomes" id="UP000251995"/>
    </source>
</evidence>
<dbReference type="EMBL" id="CP025198">
    <property type="protein sequence ID" value="AXE39357.1"/>
    <property type="molecule type" value="Genomic_DNA"/>
</dbReference>
<dbReference type="InterPro" id="IPR051044">
    <property type="entry name" value="MAG_DAG_Lipase"/>
</dbReference>
<dbReference type="PANTHER" id="PTHR11614">
    <property type="entry name" value="PHOSPHOLIPASE-RELATED"/>
    <property type="match status" value="1"/>
</dbReference>
<evidence type="ECO:0000259" key="1">
    <source>
        <dbReference type="Pfam" id="PF12146"/>
    </source>
</evidence>
<keyword evidence="3" id="KW-1185">Reference proteome</keyword>
<dbReference type="Pfam" id="PF12146">
    <property type="entry name" value="Hydrolase_4"/>
    <property type="match status" value="1"/>
</dbReference>
<dbReference type="Gene3D" id="3.40.50.1820">
    <property type="entry name" value="alpha/beta hydrolase"/>
    <property type="match status" value="1"/>
</dbReference>
<dbReference type="EC" id="3.1.1.23" evidence="2"/>
<dbReference type="SUPFAM" id="SSF53474">
    <property type="entry name" value="alpha/beta-Hydrolases"/>
    <property type="match status" value="1"/>
</dbReference>
<feature type="domain" description="Serine aminopeptidase S33" evidence="1">
    <location>
        <begin position="24"/>
        <end position="287"/>
    </location>
</feature>
<dbReference type="OrthoDB" id="9806902at2"/>